<dbReference type="EMBL" id="FOVH01000018">
    <property type="protein sequence ID" value="SFP83452.1"/>
    <property type="molecule type" value="Genomic_DNA"/>
</dbReference>
<feature type="region of interest" description="Disordered" evidence="1">
    <location>
        <begin position="232"/>
        <end position="252"/>
    </location>
</feature>
<dbReference type="STRING" id="1993.SAMN04489713_11827"/>
<keyword evidence="2" id="KW-0812">Transmembrane</keyword>
<protein>
    <submittedName>
        <fullName evidence="3">Uncharacterized membrane protein YoaK, UPF0700 family</fullName>
    </submittedName>
</protein>
<feature type="compositionally biased region" description="Low complexity" evidence="1">
    <location>
        <begin position="234"/>
        <end position="243"/>
    </location>
</feature>
<dbReference type="InParanoid" id="A0A1I5TK59"/>
<sequence>MSATREQAAPTGRAVEDVHLWCMLALTFSTGVADAVGYLALDKVFTGNMTGNVVILGMGASGTTDLPVGGPLLALVAFMAGAALGGRAMRGQAAGWPPRASVLIGAVGAAFGVAAALLAFLPIREGSAFAYALTGVLAAVMGLQAAVARRIAVKDVTTVVVTSTITGLAADSRLGAGLGQPWRRRAGAIILIGSGAAVGALLLAVAAWVSVAVPAALTLAVAVAGDRMVRRRSAPSSGRPAVPQQVPGGPAT</sequence>
<feature type="transmembrane region" description="Helical" evidence="2">
    <location>
        <begin position="129"/>
        <end position="148"/>
    </location>
</feature>
<dbReference type="PANTHER" id="PTHR37314">
    <property type="entry name" value="SLR0142 PROTEIN"/>
    <property type="match status" value="1"/>
</dbReference>
<proteinExistence type="predicted"/>
<name>A0A1I5TK59_9ACTN</name>
<dbReference type="AlphaFoldDB" id="A0A1I5TK59"/>
<evidence type="ECO:0000256" key="2">
    <source>
        <dbReference type="SAM" id="Phobius"/>
    </source>
</evidence>
<dbReference type="PANTHER" id="PTHR37314:SF4">
    <property type="entry name" value="UPF0700 TRANSMEMBRANE PROTEIN YOAK"/>
    <property type="match status" value="1"/>
</dbReference>
<dbReference type="Proteomes" id="UP000183413">
    <property type="component" value="Unassembled WGS sequence"/>
</dbReference>
<dbReference type="eggNOG" id="COG3619">
    <property type="taxonomic scope" value="Bacteria"/>
</dbReference>
<evidence type="ECO:0000313" key="4">
    <source>
        <dbReference type="Proteomes" id="UP000183413"/>
    </source>
</evidence>
<evidence type="ECO:0000313" key="3">
    <source>
        <dbReference type="EMBL" id="SFP83452.1"/>
    </source>
</evidence>
<feature type="transmembrane region" description="Helical" evidence="2">
    <location>
        <begin position="20"/>
        <end position="41"/>
    </location>
</feature>
<reference evidence="3 4" key="1">
    <citation type="submission" date="2016-10" db="EMBL/GenBank/DDBJ databases">
        <authorList>
            <person name="de Groot N.N."/>
        </authorList>
    </citation>
    <scope>NUCLEOTIDE SEQUENCE [LARGE SCALE GENOMIC DNA]</scope>
    <source>
        <strain evidence="3 4">DSM 43067</strain>
    </source>
</reference>
<feature type="transmembrane region" description="Helical" evidence="2">
    <location>
        <begin position="68"/>
        <end position="88"/>
    </location>
</feature>
<feature type="transmembrane region" description="Helical" evidence="2">
    <location>
        <begin position="100"/>
        <end position="123"/>
    </location>
</feature>
<dbReference type="InterPro" id="IPR010699">
    <property type="entry name" value="DUF1275"/>
</dbReference>
<organism evidence="3 4">
    <name type="scientific">Actinomadura madurae</name>
    <dbReference type="NCBI Taxonomy" id="1993"/>
    <lineage>
        <taxon>Bacteria</taxon>
        <taxon>Bacillati</taxon>
        <taxon>Actinomycetota</taxon>
        <taxon>Actinomycetes</taxon>
        <taxon>Streptosporangiales</taxon>
        <taxon>Thermomonosporaceae</taxon>
        <taxon>Actinomadura</taxon>
    </lineage>
</organism>
<keyword evidence="2" id="KW-0472">Membrane</keyword>
<dbReference type="Pfam" id="PF06912">
    <property type="entry name" value="DUF1275"/>
    <property type="match status" value="1"/>
</dbReference>
<gene>
    <name evidence="3" type="ORF">SAMN04489713_11827</name>
</gene>
<keyword evidence="2" id="KW-1133">Transmembrane helix</keyword>
<accession>A0A1I5TK59</accession>
<evidence type="ECO:0000256" key="1">
    <source>
        <dbReference type="SAM" id="MobiDB-lite"/>
    </source>
</evidence>
<keyword evidence="4" id="KW-1185">Reference proteome</keyword>
<feature type="transmembrane region" description="Helical" evidence="2">
    <location>
        <begin position="186"/>
        <end position="205"/>
    </location>
</feature>